<dbReference type="InterPro" id="IPR050194">
    <property type="entry name" value="Glycosyltransferase_grp1"/>
</dbReference>
<sequence>MTNTRSDAVMTIIIVADHAFINGGQAKVAIESALGLAGRGNRVVFFAAVGPADPRLAQAGIAVIVLGQTDVALTTSLASFGVQWLWNRPAALRLEALLSGYDPEDSVVHVHGWAKALSPSIGPVLKATRVPVVFTLHEYYLACPNGGFYDYPISAACHRTPLSPSCIAYNCDSRSYARKLMRVGRHALMRGSGLVGSAATVITISRLQKTVLTPYLPKRTRYVEVSNPVDAEPLGRKADRPLGDIVFVGRVSPEKGANVFAEAARLAGQTAVFIGDGPQRAQLESEYPEARFLGWKNPAEVKALMRAARALVFPSVWYEGQPLTVLESLAAGTPVIVSDICAGREAVEDGVNGLWFASSKPDSLAAALMRLSDDAEARRMSNAAYDLFWADPLTLDRHLDGIEAVYRSRLASVPSPSTSRASHA</sequence>
<evidence type="ECO:0000313" key="3">
    <source>
        <dbReference type="EMBL" id="CAA2100354.1"/>
    </source>
</evidence>
<feature type="domain" description="Glycosyl transferase family 1" evidence="1">
    <location>
        <begin position="245"/>
        <end position="385"/>
    </location>
</feature>
<dbReference type="InterPro" id="IPR001296">
    <property type="entry name" value="Glyco_trans_1"/>
</dbReference>
<dbReference type="PANTHER" id="PTHR45947:SF3">
    <property type="entry name" value="SULFOQUINOVOSYL TRANSFERASE SQD2"/>
    <property type="match status" value="1"/>
</dbReference>
<dbReference type="EMBL" id="LR743504">
    <property type="protein sequence ID" value="CAA2100354.1"/>
    <property type="molecule type" value="Genomic_DNA"/>
</dbReference>
<feature type="domain" description="Glycosyltransferase subfamily 4-like N-terminal" evidence="2">
    <location>
        <begin position="23"/>
        <end position="232"/>
    </location>
</feature>
<dbReference type="Pfam" id="PF00534">
    <property type="entry name" value="Glycos_transf_1"/>
    <property type="match status" value="1"/>
</dbReference>
<dbReference type="CDD" id="cd03801">
    <property type="entry name" value="GT4_PimA-like"/>
    <property type="match status" value="1"/>
</dbReference>
<dbReference type="PANTHER" id="PTHR45947">
    <property type="entry name" value="SULFOQUINOVOSYL TRANSFERASE SQD2"/>
    <property type="match status" value="1"/>
</dbReference>
<dbReference type="SUPFAM" id="SSF53756">
    <property type="entry name" value="UDP-Glycosyltransferase/glycogen phosphorylase"/>
    <property type="match status" value="1"/>
</dbReference>
<dbReference type="Pfam" id="PF13439">
    <property type="entry name" value="Glyco_transf_4"/>
    <property type="match status" value="1"/>
</dbReference>
<dbReference type="Gene3D" id="3.40.50.2000">
    <property type="entry name" value="Glycogen Phosphorylase B"/>
    <property type="match status" value="2"/>
</dbReference>
<keyword evidence="3" id="KW-0328">Glycosyltransferase</keyword>
<dbReference type="GO" id="GO:0004373">
    <property type="term" value="F:alpha-1,4-glucan glucosyltransferase (UDP-glucose donor) activity"/>
    <property type="evidence" value="ECO:0007669"/>
    <property type="project" value="UniProtKB-EC"/>
</dbReference>
<reference evidence="3" key="1">
    <citation type="submission" date="2019-12" db="EMBL/GenBank/DDBJ databases">
        <authorList>
            <person name="Cremers G."/>
        </authorList>
    </citation>
    <scope>NUCLEOTIDE SEQUENCE</scope>
    <source>
        <strain evidence="3">Mbul1</strain>
    </source>
</reference>
<protein>
    <submittedName>
        <fullName evidence="3">Glycogen synthase</fullName>
        <ecNumber evidence="3">2.4.1.11</ecNumber>
    </submittedName>
</protein>
<name>A0A679IW29_9HYPH</name>
<evidence type="ECO:0000259" key="2">
    <source>
        <dbReference type="Pfam" id="PF13439"/>
    </source>
</evidence>
<proteinExistence type="predicted"/>
<organism evidence="3">
    <name type="scientific">Methylobacterium bullatum</name>
    <dbReference type="NCBI Taxonomy" id="570505"/>
    <lineage>
        <taxon>Bacteria</taxon>
        <taxon>Pseudomonadati</taxon>
        <taxon>Pseudomonadota</taxon>
        <taxon>Alphaproteobacteria</taxon>
        <taxon>Hyphomicrobiales</taxon>
        <taxon>Methylobacteriaceae</taxon>
        <taxon>Methylobacterium</taxon>
    </lineage>
</organism>
<dbReference type="EC" id="2.4.1.11" evidence="3"/>
<evidence type="ECO:0000259" key="1">
    <source>
        <dbReference type="Pfam" id="PF00534"/>
    </source>
</evidence>
<dbReference type="InterPro" id="IPR028098">
    <property type="entry name" value="Glyco_trans_4-like_N"/>
</dbReference>
<accession>A0A679IW29</accession>
<keyword evidence="3" id="KW-0808">Transferase</keyword>
<dbReference type="AlphaFoldDB" id="A0A679IW29"/>
<gene>
    <name evidence="3" type="ORF">MBUL_00628</name>
</gene>